<accession>A0A812RUG9</accession>
<keyword evidence="1" id="KW-1133">Transmembrane helix</keyword>
<evidence type="ECO:0000313" key="2">
    <source>
        <dbReference type="EMBL" id="CAE7456274.1"/>
    </source>
</evidence>
<dbReference type="EMBL" id="CAJNJA010020182">
    <property type="protein sequence ID" value="CAE7456274.1"/>
    <property type="molecule type" value="Genomic_DNA"/>
</dbReference>
<dbReference type="OrthoDB" id="413223at2759"/>
<keyword evidence="3" id="KW-1185">Reference proteome</keyword>
<feature type="transmembrane region" description="Helical" evidence="1">
    <location>
        <begin position="182"/>
        <end position="202"/>
    </location>
</feature>
<protein>
    <submittedName>
        <fullName evidence="2">SYT4 protein</fullName>
    </submittedName>
</protein>
<evidence type="ECO:0000313" key="3">
    <source>
        <dbReference type="Proteomes" id="UP000601435"/>
    </source>
</evidence>
<dbReference type="AlphaFoldDB" id="A0A812RUG9"/>
<feature type="transmembrane region" description="Helical" evidence="1">
    <location>
        <begin position="148"/>
        <end position="170"/>
    </location>
</feature>
<keyword evidence="1" id="KW-0812">Transmembrane</keyword>
<comment type="caution">
    <text evidence="2">The sequence shown here is derived from an EMBL/GenBank/DDBJ whole genome shotgun (WGS) entry which is preliminary data.</text>
</comment>
<evidence type="ECO:0000256" key="1">
    <source>
        <dbReference type="SAM" id="Phobius"/>
    </source>
</evidence>
<proteinExistence type="predicted"/>
<sequence length="280" mass="30579">MQASPKLKELAIKLEEGLPRAFVRVHTSRLARVRAAMLTTHPVYELCMCDLHITAAKRAKIVGDEILGSLAFVALFFSVDGSAVGARSPEECPIEQGSFLWYTFVALFSVLLNCVPRSLEYRLAQRGFVQKSHEHYTQQLLGRQLKDIGFWLVGSCLSLCYLLVVTAFLANLSEGDEAKWMFSFAVVVVRKLVVVPVLATLLSSVGTELSICALSGEALSPPKKFGLDLQLATEGKEAGSSTAAESEGAASEVWHQKVRDLAGRGISVRQLLDFYADLGQ</sequence>
<feature type="transmembrane region" description="Helical" evidence="1">
    <location>
        <begin position="99"/>
        <end position="116"/>
    </location>
</feature>
<feature type="transmembrane region" description="Helical" evidence="1">
    <location>
        <begin position="61"/>
        <end position="79"/>
    </location>
</feature>
<name>A0A812RUG9_9DINO</name>
<feature type="non-terminal residue" evidence="2">
    <location>
        <position position="1"/>
    </location>
</feature>
<keyword evidence="1" id="KW-0472">Membrane</keyword>
<reference evidence="2" key="1">
    <citation type="submission" date="2021-02" db="EMBL/GenBank/DDBJ databases">
        <authorList>
            <person name="Dougan E. K."/>
            <person name="Rhodes N."/>
            <person name="Thang M."/>
            <person name="Chan C."/>
        </authorList>
    </citation>
    <scope>NUCLEOTIDE SEQUENCE</scope>
</reference>
<organism evidence="2 3">
    <name type="scientific">Symbiodinium necroappetens</name>
    <dbReference type="NCBI Taxonomy" id="1628268"/>
    <lineage>
        <taxon>Eukaryota</taxon>
        <taxon>Sar</taxon>
        <taxon>Alveolata</taxon>
        <taxon>Dinophyceae</taxon>
        <taxon>Suessiales</taxon>
        <taxon>Symbiodiniaceae</taxon>
        <taxon>Symbiodinium</taxon>
    </lineage>
</organism>
<gene>
    <name evidence="2" type="primary">SYT4</name>
    <name evidence="2" type="ORF">SNEC2469_LOCUS12704</name>
</gene>
<dbReference type="Proteomes" id="UP000601435">
    <property type="component" value="Unassembled WGS sequence"/>
</dbReference>